<evidence type="ECO:0008006" key="4">
    <source>
        <dbReference type="Google" id="ProtNLM"/>
    </source>
</evidence>
<organism evidence="2 3">
    <name type="scientific">Massilia haematophila</name>
    <dbReference type="NCBI Taxonomy" id="457923"/>
    <lineage>
        <taxon>Bacteria</taxon>
        <taxon>Pseudomonadati</taxon>
        <taxon>Pseudomonadota</taxon>
        <taxon>Betaproteobacteria</taxon>
        <taxon>Burkholderiales</taxon>
        <taxon>Oxalobacteraceae</taxon>
        <taxon>Telluria group</taxon>
        <taxon>Massilia</taxon>
    </lineage>
</organism>
<gene>
    <name evidence="2" type="ORF">ACFOPH_05195</name>
</gene>
<dbReference type="RefSeq" id="WP_312551312.1">
    <property type="nucleotide sequence ID" value="NZ_JBHRVV010000001.1"/>
</dbReference>
<comment type="caution">
    <text evidence="2">The sequence shown here is derived from an EMBL/GenBank/DDBJ whole genome shotgun (WGS) entry which is preliminary data.</text>
</comment>
<dbReference type="SUPFAM" id="SSF56935">
    <property type="entry name" value="Porins"/>
    <property type="match status" value="1"/>
</dbReference>
<reference evidence="3" key="1">
    <citation type="journal article" date="2019" name="Int. J. Syst. Evol. Microbiol.">
        <title>The Global Catalogue of Microorganisms (GCM) 10K type strain sequencing project: providing services to taxonomists for standard genome sequencing and annotation.</title>
        <authorList>
            <consortium name="The Broad Institute Genomics Platform"/>
            <consortium name="The Broad Institute Genome Sequencing Center for Infectious Disease"/>
            <person name="Wu L."/>
            <person name="Ma J."/>
        </authorList>
    </citation>
    <scope>NUCLEOTIDE SEQUENCE [LARGE SCALE GENOMIC DNA]</scope>
    <source>
        <strain evidence="3">CCM 7480</strain>
    </source>
</reference>
<sequence length="407" mass="45374">MSNHIFKRACLGAALVTGTLACSLAWAEEPASPLKIGGAVRFNYIYKSWQDDYKSGFFGLDTVRLDVDYDDGARIASAQYRYNNYPRGQGGYREHFLHHAWVGLRFDDKSEVHLGVDKVPFGLLPFASNNFYQSIAFYTGFEDKYDAGITYASRPGALEWQLAYFPRDGGYYGGSDNTAPAANRYSYNIVKDDDEHGYGTGQDDSERNTLVARLAWHPQARSGWPFDEQELGVSLLSGDIRNHAGKDTARRAAAVHYLAKSGPVTLMLQALRYNYRTSHEPTQTYGGLDPNSFVIVGGFGYPYPVATKGDIYIANLSYDIPGKIGPFGGFKVYNDYSVLHKRVAGYKRSVQNVTGLTFSAGKWVFYADFMVGKHHPYVSPDYGGLASTDSQYDGYARRVNLQAGYYF</sequence>
<feature type="signal peptide" evidence="1">
    <location>
        <begin position="1"/>
        <end position="27"/>
    </location>
</feature>
<dbReference type="Pfam" id="PF07396">
    <property type="entry name" value="Porin_O_P"/>
    <property type="match status" value="1"/>
</dbReference>
<protein>
    <recommendedName>
        <fullName evidence="4">Porin</fullName>
    </recommendedName>
</protein>
<evidence type="ECO:0000313" key="3">
    <source>
        <dbReference type="Proteomes" id="UP001595665"/>
    </source>
</evidence>
<dbReference type="EMBL" id="JBHRVV010000001">
    <property type="protein sequence ID" value="MFC3457640.1"/>
    <property type="molecule type" value="Genomic_DNA"/>
</dbReference>
<feature type="chain" id="PRO_5045101654" description="Porin" evidence="1">
    <location>
        <begin position="28"/>
        <end position="407"/>
    </location>
</feature>
<proteinExistence type="predicted"/>
<keyword evidence="1" id="KW-0732">Signal</keyword>
<dbReference type="InterPro" id="IPR010870">
    <property type="entry name" value="Porin_O/P"/>
</dbReference>
<evidence type="ECO:0000256" key="1">
    <source>
        <dbReference type="SAM" id="SignalP"/>
    </source>
</evidence>
<name>A0ABV7PEN9_9BURK</name>
<dbReference type="Proteomes" id="UP001595665">
    <property type="component" value="Unassembled WGS sequence"/>
</dbReference>
<keyword evidence="3" id="KW-1185">Reference proteome</keyword>
<accession>A0ABV7PEN9</accession>
<evidence type="ECO:0000313" key="2">
    <source>
        <dbReference type="EMBL" id="MFC3457640.1"/>
    </source>
</evidence>
<dbReference type="PROSITE" id="PS51257">
    <property type="entry name" value="PROKAR_LIPOPROTEIN"/>
    <property type="match status" value="1"/>
</dbReference>